<evidence type="ECO:0000313" key="1">
    <source>
        <dbReference type="EMBL" id="MBW89775.1"/>
    </source>
</evidence>
<reference evidence="1" key="1">
    <citation type="submission" date="2018-02" db="EMBL/GenBank/DDBJ databases">
        <title>Rhizophora mucronata_Transcriptome.</title>
        <authorList>
            <person name="Meera S.P."/>
            <person name="Sreeshan A."/>
            <person name="Augustine A."/>
        </authorList>
    </citation>
    <scope>NUCLEOTIDE SEQUENCE</scope>
    <source>
        <tissue evidence="1">Leaf</tissue>
    </source>
</reference>
<sequence length="74" mass="8045">MWCTYLGMPTPTPSSQKPTQGNIIPFLEMETIHLLDLTIKGGGVPDVLCSVFLRVQKNGSQTVSCWGSVGDLIH</sequence>
<dbReference type="AlphaFoldDB" id="A0A2P2J8G3"/>
<name>A0A2P2J8G3_RHIMU</name>
<organism evidence="1">
    <name type="scientific">Rhizophora mucronata</name>
    <name type="common">Asiatic mangrove</name>
    <dbReference type="NCBI Taxonomy" id="61149"/>
    <lineage>
        <taxon>Eukaryota</taxon>
        <taxon>Viridiplantae</taxon>
        <taxon>Streptophyta</taxon>
        <taxon>Embryophyta</taxon>
        <taxon>Tracheophyta</taxon>
        <taxon>Spermatophyta</taxon>
        <taxon>Magnoliopsida</taxon>
        <taxon>eudicotyledons</taxon>
        <taxon>Gunneridae</taxon>
        <taxon>Pentapetalae</taxon>
        <taxon>rosids</taxon>
        <taxon>fabids</taxon>
        <taxon>Malpighiales</taxon>
        <taxon>Rhizophoraceae</taxon>
        <taxon>Rhizophora</taxon>
    </lineage>
</organism>
<proteinExistence type="predicted"/>
<accession>A0A2P2J8G3</accession>
<protein>
    <submittedName>
        <fullName evidence="1">Uncharacterized protein</fullName>
    </submittedName>
</protein>
<dbReference type="EMBL" id="GGEC01009292">
    <property type="protein sequence ID" value="MBW89775.1"/>
    <property type="molecule type" value="Transcribed_RNA"/>
</dbReference>